<dbReference type="Pfam" id="PF06293">
    <property type="entry name" value="Kdo"/>
    <property type="match status" value="1"/>
</dbReference>
<organism evidence="2 3">
    <name type="scientific">Alkalispirillum mobile</name>
    <dbReference type="NCBI Taxonomy" id="85925"/>
    <lineage>
        <taxon>Bacteria</taxon>
        <taxon>Pseudomonadati</taxon>
        <taxon>Pseudomonadota</taxon>
        <taxon>Gammaproteobacteria</taxon>
        <taxon>Chromatiales</taxon>
        <taxon>Ectothiorhodospiraceae</taxon>
        <taxon>Alkalispirillum</taxon>
    </lineage>
</organism>
<dbReference type="SUPFAM" id="SSF56112">
    <property type="entry name" value="Protein kinase-like (PK-like)"/>
    <property type="match status" value="1"/>
</dbReference>
<dbReference type="GO" id="GO:0016301">
    <property type="term" value="F:kinase activity"/>
    <property type="evidence" value="ECO:0007669"/>
    <property type="project" value="UniProtKB-KW"/>
</dbReference>
<keyword evidence="2" id="KW-0418">Kinase</keyword>
<accession>A0A498CCT0</accession>
<feature type="region of interest" description="Disordered" evidence="1">
    <location>
        <begin position="1"/>
        <end position="27"/>
    </location>
</feature>
<dbReference type="Gene3D" id="1.10.510.10">
    <property type="entry name" value="Transferase(Phosphotransferase) domain 1"/>
    <property type="match status" value="1"/>
</dbReference>
<dbReference type="Proteomes" id="UP000275461">
    <property type="component" value="Unassembled WGS sequence"/>
</dbReference>
<dbReference type="AlphaFoldDB" id="A0A498CCT0"/>
<dbReference type="InterPro" id="IPR011009">
    <property type="entry name" value="Kinase-like_dom_sf"/>
</dbReference>
<dbReference type="EMBL" id="RCDA01000001">
    <property type="protein sequence ID" value="RLK51060.1"/>
    <property type="molecule type" value="Genomic_DNA"/>
</dbReference>
<gene>
    <name evidence="2" type="ORF">DFR31_0974</name>
</gene>
<evidence type="ECO:0000313" key="3">
    <source>
        <dbReference type="Proteomes" id="UP000275461"/>
    </source>
</evidence>
<sequence length="270" mass="31179">MSNMAPGFRPPDYQGWPPSVNQQDGARGQGYRVIKARKNVMIWAADAGEEGPVVCKLYHHRGPVSWAREHWFRFRVQREYDALAHLHERGVPCSPPLYWSKGRASQYGQRFELLVTRELPGVVPLRSWLQETENDEAMPCLRRACRLIRQMHEAGVHHGAMYLRNILIDTREPSAEAPLYLIDMPKAVVLSKSLVGSRLARIDLLDFCRRPLQRLGEVGLDDLLQAYGLTHRDDRARLIAAAARYRTNRHVRDWNRFQGTLMEFMGRADR</sequence>
<reference evidence="2 3" key="1">
    <citation type="submission" date="2018-10" db="EMBL/GenBank/DDBJ databases">
        <title>Genomic Encyclopedia of Type Strains, Phase IV (KMG-IV): sequencing the most valuable type-strain genomes for metagenomic binning, comparative biology and taxonomic classification.</title>
        <authorList>
            <person name="Goeker M."/>
        </authorList>
    </citation>
    <scope>NUCLEOTIDE SEQUENCE [LARGE SCALE GENOMIC DNA]</scope>
    <source>
        <strain evidence="2 3">DSM 12769</strain>
    </source>
</reference>
<comment type="caution">
    <text evidence="2">The sequence shown here is derived from an EMBL/GenBank/DDBJ whole genome shotgun (WGS) entry which is preliminary data.</text>
</comment>
<evidence type="ECO:0000313" key="2">
    <source>
        <dbReference type="EMBL" id="RLK51060.1"/>
    </source>
</evidence>
<evidence type="ECO:0000256" key="1">
    <source>
        <dbReference type="SAM" id="MobiDB-lite"/>
    </source>
</evidence>
<name>A0A498CCT0_9GAMM</name>
<dbReference type="RefSeq" id="WP_121441501.1">
    <property type="nucleotide sequence ID" value="NZ_RCDA01000001.1"/>
</dbReference>
<dbReference type="OrthoDB" id="6854449at2"/>
<keyword evidence="2" id="KW-0808">Transferase</keyword>
<keyword evidence="3" id="KW-1185">Reference proteome</keyword>
<proteinExistence type="predicted"/>
<protein>
    <submittedName>
        <fullName evidence="2">Lipopolysaccharide kinase (Kdo/WaaP) family protein</fullName>
    </submittedName>
</protein>